<keyword evidence="1" id="KW-1133">Transmembrane helix</keyword>
<feature type="transmembrane region" description="Helical" evidence="1">
    <location>
        <begin position="68"/>
        <end position="87"/>
    </location>
</feature>
<reference evidence="3 4" key="1">
    <citation type="journal article" date="2016" name="Nat. Commun.">
        <title>Thousands of microbial genomes shed light on interconnected biogeochemical processes in an aquifer system.</title>
        <authorList>
            <person name="Anantharaman K."/>
            <person name="Brown C.T."/>
            <person name="Hug L.A."/>
            <person name="Sharon I."/>
            <person name="Castelle C.J."/>
            <person name="Probst A.J."/>
            <person name="Thomas B.C."/>
            <person name="Singh A."/>
            <person name="Wilkins M.J."/>
            <person name="Karaoz U."/>
            <person name="Brodie E.L."/>
            <person name="Williams K.H."/>
            <person name="Hubbard S.S."/>
            <person name="Banfield J.F."/>
        </authorList>
    </citation>
    <scope>NUCLEOTIDE SEQUENCE [LARGE SCALE GENOMIC DNA]</scope>
</reference>
<comment type="caution">
    <text evidence="3">The sequence shown here is derived from an EMBL/GenBank/DDBJ whole genome shotgun (WGS) entry which is preliminary data.</text>
</comment>
<organism evidence="3 4">
    <name type="scientific">Candidatus Yanofskybacteria bacterium RIFCSPHIGHO2_12_FULL_45_19b</name>
    <dbReference type="NCBI Taxonomy" id="1802689"/>
    <lineage>
        <taxon>Bacteria</taxon>
        <taxon>Candidatus Yanofskyibacteriota</taxon>
    </lineage>
</organism>
<protein>
    <recommendedName>
        <fullName evidence="2">DUF5671 domain-containing protein</fullName>
    </recommendedName>
</protein>
<dbReference type="EMBL" id="MGKD01000008">
    <property type="protein sequence ID" value="OGN20120.1"/>
    <property type="molecule type" value="Genomic_DNA"/>
</dbReference>
<feature type="transmembrane region" description="Helical" evidence="1">
    <location>
        <begin position="108"/>
        <end position="129"/>
    </location>
</feature>
<dbReference type="AlphaFoldDB" id="A0A1F8G4Z9"/>
<keyword evidence="1" id="KW-0812">Transmembrane</keyword>
<gene>
    <name evidence="3" type="ORF">A3F25_01190</name>
</gene>
<keyword evidence="1" id="KW-0472">Membrane</keyword>
<sequence>MENTNSLVVIKSGPKDFFLHLLATITFYASMVAFIALLFAYIDVKIPDLLYLDVYGGNSYYLQAAQSTVRWTSAVLLVIFPVFILLSRIIGKEYKATPEKRELKVRKWLAYFTIFLSAVTLIVDLVTLIYKFYGGDYSWNFFAKVLVVLFVMGFVFIYYLWDLRRDNTPSAKPKITAWVAGIIVLVAVISGFFIVGLPANQRDVRFDQQRLSNLQSIQYSVTDFWQAKGSLPQEAGELKAYYENRNGSSLPTDPETKQDYEFYLGDTKTFYLCAQFTTKDILANIPGATLEPSGRGCLKRVVDKDTYPVRKPIPVY</sequence>
<evidence type="ECO:0000256" key="1">
    <source>
        <dbReference type="SAM" id="Phobius"/>
    </source>
</evidence>
<name>A0A1F8G4Z9_9BACT</name>
<dbReference type="Pfam" id="PF18920">
    <property type="entry name" value="DUF5671"/>
    <property type="match status" value="1"/>
</dbReference>
<dbReference type="Proteomes" id="UP000177478">
    <property type="component" value="Unassembled WGS sequence"/>
</dbReference>
<evidence type="ECO:0000259" key="2">
    <source>
        <dbReference type="Pfam" id="PF18920"/>
    </source>
</evidence>
<feature type="transmembrane region" description="Helical" evidence="1">
    <location>
        <begin position="175"/>
        <end position="199"/>
    </location>
</feature>
<proteinExistence type="predicted"/>
<dbReference type="InterPro" id="IPR043728">
    <property type="entry name" value="DUF5671"/>
</dbReference>
<feature type="domain" description="DUF5671" evidence="2">
    <location>
        <begin position="16"/>
        <end position="157"/>
    </location>
</feature>
<evidence type="ECO:0000313" key="3">
    <source>
        <dbReference type="EMBL" id="OGN20120.1"/>
    </source>
</evidence>
<evidence type="ECO:0000313" key="4">
    <source>
        <dbReference type="Proteomes" id="UP000177478"/>
    </source>
</evidence>
<accession>A0A1F8G4Z9</accession>
<feature type="transmembrane region" description="Helical" evidence="1">
    <location>
        <begin position="141"/>
        <end position="163"/>
    </location>
</feature>
<dbReference type="STRING" id="1802689.A3F25_01190"/>
<feature type="transmembrane region" description="Helical" evidence="1">
    <location>
        <begin position="21"/>
        <end position="42"/>
    </location>
</feature>